<dbReference type="RefSeq" id="WP_131450051.1">
    <property type="nucleotide sequence ID" value="NZ_SJZI01000046.1"/>
</dbReference>
<accession>A0A4R1B8W9</accession>
<dbReference type="Proteomes" id="UP000295334">
    <property type="component" value="Unassembled WGS sequence"/>
</dbReference>
<protein>
    <recommendedName>
        <fullName evidence="3">DUF1735 domain-containing protein</fullName>
    </recommendedName>
</protein>
<evidence type="ECO:0000313" key="1">
    <source>
        <dbReference type="EMBL" id="TCJ13395.1"/>
    </source>
</evidence>
<dbReference type="PROSITE" id="PS51257">
    <property type="entry name" value="PROKAR_LIPOPROTEIN"/>
    <property type="match status" value="1"/>
</dbReference>
<keyword evidence="2" id="KW-1185">Reference proteome</keyword>
<organism evidence="1 2">
    <name type="scientific">Flaviaesturariibacter flavus</name>
    <dbReference type="NCBI Taxonomy" id="2502780"/>
    <lineage>
        <taxon>Bacteria</taxon>
        <taxon>Pseudomonadati</taxon>
        <taxon>Bacteroidota</taxon>
        <taxon>Chitinophagia</taxon>
        <taxon>Chitinophagales</taxon>
        <taxon>Chitinophagaceae</taxon>
        <taxon>Flaviaestuariibacter</taxon>
    </lineage>
</organism>
<dbReference type="OrthoDB" id="9834776at2"/>
<dbReference type="EMBL" id="SJZI01000046">
    <property type="protein sequence ID" value="TCJ13395.1"/>
    <property type="molecule type" value="Genomic_DNA"/>
</dbReference>
<evidence type="ECO:0008006" key="3">
    <source>
        <dbReference type="Google" id="ProtNLM"/>
    </source>
</evidence>
<dbReference type="AlphaFoldDB" id="A0A4R1B8W9"/>
<gene>
    <name evidence="1" type="ORF">EPD60_13485</name>
</gene>
<name>A0A4R1B8W9_9BACT</name>
<proteinExistence type="predicted"/>
<sequence>MKILKYSVFALAALSLTSCLKSKTDFGGTLNDGGGIVSLIAEKGYQATTTGNLGLTYRIATNFNFSARPNEAVKFFTITVSQPREAKLSGPMTINVDMAPLPSNAIPAPGTTAFFPAGAVNVQPVTIQPSDAPEINVPVYFTVNKTLLDPTKRYGARFTISSPTQGVVSKNEGFADVYVNLSAAFNNSNYTGRYVGTNTIVDSAGIYGIVNNTRQMRLYEGDPFVGFIPNIISPISRYDLAFTGQALFSIQAPKLSEGGFSYQLVAAQYKLDATGKVIDVIDEATGLSLNPIFDNSVPNSFVYTANDQRVLWVKYKIRLDPDNNLRRSFTIEEKFVYDALQTY</sequence>
<reference evidence="1 2" key="1">
    <citation type="submission" date="2019-03" db="EMBL/GenBank/DDBJ databases">
        <authorList>
            <person name="Kim M.K.M."/>
        </authorList>
    </citation>
    <scope>NUCLEOTIDE SEQUENCE [LARGE SCALE GENOMIC DNA]</scope>
    <source>
        <strain evidence="1 2">17J68-12</strain>
    </source>
</reference>
<comment type="caution">
    <text evidence="1">The sequence shown here is derived from an EMBL/GenBank/DDBJ whole genome shotgun (WGS) entry which is preliminary data.</text>
</comment>
<evidence type="ECO:0000313" key="2">
    <source>
        <dbReference type="Proteomes" id="UP000295334"/>
    </source>
</evidence>